<dbReference type="PRINTS" id="PR00039">
    <property type="entry name" value="HTHLYSR"/>
</dbReference>
<dbReference type="GO" id="GO:0000976">
    <property type="term" value="F:transcription cis-regulatory region binding"/>
    <property type="evidence" value="ECO:0007669"/>
    <property type="project" value="TreeGrafter"/>
</dbReference>
<dbReference type="GO" id="GO:0003700">
    <property type="term" value="F:DNA-binding transcription factor activity"/>
    <property type="evidence" value="ECO:0007669"/>
    <property type="project" value="InterPro"/>
</dbReference>
<keyword evidence="3" id="KW-0238">DNA-binding</keyword>
<proteinExistence type="inferred from homology"/>
<keyword evidence="2" id="KW-0805">Transcription regulation</keyword>
<dbReference type="PANTHER" id="PTHR30126">
    <property type="entry name" value="HTH-TYPE TRANSCRIPTIONAL REGULATOR"/>
    <property type="match status" value="1"/>
</dbReference>
<dbReference type="AlphaFoldDB" id="A0A485M538"/>
<dbReference type="Pfam" id="PF03466">
    <property type="entry name" value="LysR_substrate"/>
    <property type="match status" value="1"/>
</dbReference>
<accession>A0A485M538</accession>
<evidence type="ECO:0000313" key="6">
    <source>
        <dbReference type="EMBL" id="VFU16825.1"/>
    </source>
</evidence>
<dbReference type="Gene3D" id="3.40.190.290">
    <property type="match status" value="1"/>
</dbReference>
<keyword evidence="4" id="KW-0804">Transcription</keyword>
<reference evidence="6" key="1">
    <citation type="submission" date="2019-03" db="EMBL/GenBank/DDBJ databases">
        <authorList>
            <person name="Hao L."/>
        </authorList>
    </citation>
    <scope>NUCLEOTIDE SEQUENCE</scope>
</reference>
<dbReference type="SUPFAM" id="SSF46785">
    <property type="entry name" value="Winged helix' DNA-binding domain"/>
    <property type="match status" value="1"/>
</dbReference>
<dbReference type="InterPro" id="IPR000847">
    <property type="entry name" value="LysR_HTH_N"/>
</dbReference>
<dbReference type="InterPro" id="IPR036388">
    <property type="entry name" value="WH-like_DNA-bd_sf"/>
</dbReference>
<dbReference type="Pfam" id="PF00126">
    <property type="entry name" value="HTH_1"/>
    <property type="match status" value="1"/>
</dbReference>
<evidence type="ECO:0000256" key="4">
    <source>
        <dbReference type="ARBA" id="ARBA00023163"/>
    </source>
</evidence>
<feature type="domain" description="HTH lysR-type" evidence="5">
    <location>
        <begin position="1"/>
        <end position="58"/>
    </location>
</feature>
<dbReference type="SUPFAM" id="SSF53850">
    <property type="entry name" value="Periplasmic binding protein-like II"/>
    <property type="match status" value="1"/>
</dbReference>
<dbReference type="PROSITE" id="PS50931">
    <property type="entry name" value="HTH_LYSR"/>
    <property type="match status" value="1"/>
</dbReference>
<organism evidence="6">
    <name type="scientific">anaerobic digester metagenome</name>
    <dbReference type="NCBI Taxonomy" id="1263854"/>
    <lineage>
        <taxon>unclassified sequences</taxon>
        <taxon>metagenomes</taxon>
        <taxon>ecological metagenomes</taxon>
    </lineage>
</organism>
<dbReference type="FunFam" id="1.10.10.10:FF:000001">
    <property type="entry name" value="LysR family transcriptional regulator"/>
    <property type="match status" value="1"/>
</dbReference>
<dbReference type="Gene3D" id="1.10.10.10">
    <property type="entry name" value="Winged helix-like DNA-binding domain superfamily/Winged helix DNA-binding domain"/>
    <property type="match status" value="1"/>
</dbReference>
<dbReference type="PANTHER" id="PTHR30126:SF64">
    <property type="entry name" value="HTH-TYPE TRANSCRIPTIONAL REGULATOR CITR"/>
    <property type="match status" value="1"/>
</dbReference>
<dbReference type="EMBL" id="CAADRM010000121">
    <property type="protein sequence ID" value="VFU16825.1"/>
    <property type="molecule type" value="Genomic_DNA"/>
</dbReference>
<sequence>MNIHQVHIFNIAAKTLSITKTAKKMHLSQPSVSIQIKDLEDSLNVKLFERINRKIALTDAGKVFFSYSERLLNLIDEINAVMNEFSSGDVGKLVLGTSSTVGIYVLPKYLGEFKETFPKAEISLMIMNRQEALEQCIAGELDFSFLQDPPKHPDLHADFFMRDELVIVCSPKHRWAKNDHLTLKMLASEPEPIILREEGSGTRGLIEYVLKRYGIERNVTMEMSSSEGIKRAVEANLGVAVLSKNVVRAEMKNGSLIALGIKDLNTKRDFYVVYNKKRKFMPLMEKFHDFILKKRDLISSSLLS</sequence>
<evidence type="ECO:0000256" key="3">
    <source>
        <dbReference type="ARBA" id="ARBA00023125"/>
    </source>
</evidence>
<dbReference type="CDD" id="cd08420">
    <property type="entry name" value="PBP2_CysL_like"/>
    <property type="match status" value="1"/>
</dbReference>
<evidence type="ECO:0000256" key="2">
    <source>
        <dbReference type="ARBA" id="ARBA00023015"/>
    </source>
</evidence>
<name>A0A485M538_9ZZZZ</name>
<gene>
    <name evidence="6" type="ORF">SCFA_560033</name>
</gene>
<comment type="similarity">
    <text evidence="1">Belongs to the LysR transcriptional regulatory family.</text>
</comment>
<protein>
    <submittedName>
        <fullName evidence="6">LysR family transcriptional regulator</fullName>
    </submittedName>
</protein>
<dbReference type="InterPro" id="IPR005119">
    <property type="entry name" value="LysR_subst-bd"/>
</dbReference>
<evidence type="ECO:0000259" key="5">
    <source>
        <dbReference type="PROSITE" id="PS50931"/>
    </source>
</evidence>
<dbReference type="InterPro" id="IPR036390">
    <property type="entry name" value="WH_DNA-bd_sf"/>
</dbReference>
<evidence type="ECO:0000256" key="1">
    <source>
        <dbReference type="ARBA" id="ARBA00009437"/>
    </source>
</evidence>